<dbReference type="Pfam" id="PF01124">
    <property type="entry name" value="MAPEG"/>
    <property type="match status" value="1"/>
</dbReference>
<dbReference type="InterPro" id="IPR023352">
    <property type="entry name" value="MAPEG-like_dom_sf"/>
</dbReference>
<dbReference type="PANTHER" id="PTHR35814:SF1">
    <property type="entry name" value="GLUTATHIONE S-TRANSFERASE-RELATED"/>
    <property type="match status" value="1"/>
</dbReference>
<feature type="transmembrane region" description="Helical" evidence="5">
    <location>
        <begin position="73"/>
        <end position="90"/>
    </location>
</feature>
<evidence type="ECO:0000256" key="3">
    <source>
        <dbReference type="ARBA" id="ARBA00022989"/>
    </source>
</evidence>
<dbReference type="Proteomes" id="UP000253772">
    <property type="component" value="Chromosome c2"/>
</dbReference>
<organism evidence="6 7">
    <name type="scientific">Cupriavidus metallidurans</name>
    <dbReference type="NCBI Taxonomy" id="119219"/>
    <lineage>
        <taxon>Bacteria</taxon>
        <taxon>Pseudomonadati</taxon>
        <taxon>Pseudomonadota</taxon>
        <taxon>Betaproteobacteria</taxon>
        <taxon>Burkholderiales</taxon>
        <taxon>Burkholderiaceae</taxon>
        <taxon>Cupriavidus</taxon>
    </lineage>
</organism>
<evidence type="ECO:0000313" key="7">
    <source>
        <dbReference type="Proteomes" id="UP000253772"/>
    </source>
</evidence>
<keyword evidence="2 5" id="KW-0812">Transmembrane</keyword>
<accession>A0A482J311</accession>
<dbReference type="SUPFAM" id="SSF161084">
    <property type="entry name" value="MAPEG domain-like"/>
    <property type="match status" value="1"/>
</dbReference>
<reference evidence="6 7" key="1">
    <citation type="submission" date="2019-03" db="EMBL/GenBank/DDBJ databases">
        <title>Comparative insights into the high quality Complete genome sequence of highly metal resistant Cupriavidus metallidurans strain BS1 isolated from a gold-copper mine.</title>
        <authorList>
            <person name="Mazhar H.S."/>
            <person name="Rensing C."/>
        </authorList>
    </citation>
    <scope>NUCLEOTIDE SEQUENCE [LARGE SCALE GENOMIC DNA]</scope>
    <source>
        <strain evidence="6 7">BS1</strain>
    </source>
</reference>
<protein>
    <submittedName>
        <fullName evidence="6">Glutathione metabolism protein</fullName>
    </submittedName>
</protein>
<dbReference type="InterPro" id="IPR001129">
    <property type="entry name" value="Membr-assoc_MAPEG"/>
</dbReference>
<gene>
    <name evidence="6" type="ORF">DDF84_028095</name>
</gene>
<feature type="transmembrane region" description="Helical" evidence="5">
    <location>
        <begin position="6"/>
        <end position="23"/>
    </location>
</feature>
<sequence length="127" mass="14157">MQIVPTYSAVLALIYIGLSYRAIRLRRTFGIAIGDGGQEMLLRATRVHSNFAEYVPLNLLLMHFLERTGTNPWFLHALCATLIMGRLLHARGVWQTPEPPGYRVAGMALTFISMIASALMLLTLQLA</sequence>
<dbReference type="AlphaFoldDB" id="A0A482J311"/>
<evidence type="ECO:0000256" key="4">
    <source>
        <dbReference type="ARBA" id="ARBA00023136"/>
    </source>
</evidence>
<dbReference type="OrthoDB" id="8537976at2"/>
<comment type="subcellular location">
    <subcellularLocation>
        <location evidence="1">Membrane</location>
    </subcellularLocation>
</comment>
<dbReference type="GO" id="GO:0016020">
    <property type="term" value="C:membrane"/>
    <property type="evidence" value="ECO:0007669"/>
    <property type="project" value="UniProtKB-SubCell"/>
</dbReference>
<proteinExistence type="predicted"/>
<dbReference type="PANTHER" id="PTHR35814">
    <property type="match status" value="1"/>
</dbReference>
<dbReference type="Gene3D" id="1.20.120.550">
    <property type="entry name" value="Membrane associated eicosanoid/glutathione metabolism-like domain"/>
    <property type="match status" value="1"/>
</dbReference>
<evidence type="ECO:0000256" key="1">
    <source>
        <dbReference type="ARBA" id="ARBA00004370"/>
    </source>
</evidence>
<evidence type="ECO:0000256" key="2">
    <source>
        <dbReference type="ARBA" id="ARBA00022692"/>
    </source>
</evidence>
<name>A0A482J311_9BURK</name>
<keyword evidence="4 5" id="KW-0472">Membrane</keyword>
<keyword evidence="3 5" id="KW-1133">Transmembrane helix</keyword>
<feature type="transmembrane region" description="Helical" evidence="5">
    <location>
        <begin position="102"/>
        <end position="124"/>
    </location>
</feature>
<dbReference type="RefSeq" id="WP_111733697.1">
    <property type="nucleotide sequence ID" value="NZ_CP037901.1"/>
</dbReference>
<evidence type="ECO:0000256" key="5">
    <source>
        <dbReference type="SAM" id="Phobius"/>
    </source>
</evidence>
<dbReference type="EMBL" id="CP037901">
    <property type="protein sequence ID" value="QBP13474.1"/>
    <property type="molecule type" value="Genomic_DNA"/>
</dbReference>
<evidence type="ECO:0000313" key="6">
    <source>
        <dbReference type="EMBL" id="QBP13474.1"/>
    </source>
</evidence>